<dbReference type="EMBL" id="CP028103">
    <property type="protein sequence ID" value="AVQ30600.1"/>
    <property type="molecule type" value="Genomic_DNA"/>
</dbReference>
<dbReference type="Pfam" id="PF03797">
    <property type="entry name" value="Autotransporter"/>
    <property type="match status" value="1"/>
</dbReference>
<proteinExistence type="predicted"/>
<gene>
    <name evidence="2" type="ORF">C4N18_04960</name>
</gene>
<evidence type="ECO:0000313" key="3">
    <source>
        <dbReference type="Proteomes" id="UP000241238"/>
    </source>
</evidence>
<dbReference type="Proteomes" id="UP000241238">
    <property type="component" value="Chromosome"/>
</dbReference>
<organism evidence="2 3">
    <name type="scientific">Fusobacterium varium ATCC 27725</name>
    <dbReference type="NCBI Taxonomy" id="469618"/>
    <lineage>
        <taxon>Bacteria</taxon>
        <taxon>Fusobacteriati</taxon>
        <taxon>Fusobacteriota</taxon>
        <taxon>Fusobacteriia</taxon>
        <taxon>Fusobacteriales</taxon>
        <taxon>Fusobacteriaceae</taxon>
        <taxon>Fusobacterium</taxon>
    </lineage>
</organism>
<dbReference type="RefSeq" id="WP_107123208.1">
    <property type="nucleotide sequence ID" value="NZ_CP028103.1"/>
</dbReference>
<dbReference type="InterPro" id="IPR036709">
    <property type="entry name" value="Autotransporte_beta_dom_sf"/>
</dbReference>
<evidence type="ECO:0000259" key="1">
    <source>
        <dbReference type="PROSITE" id="PS51208"/>
    </source>
</evidence>
<dbReference type="InterPro" id="IPR005546">
    <property type="entry name" value="Autotransporte_beta"/>
</dbReference>
<dbReference type="PROSITE" id="PS51257">
    <property type="entry name" value="PROKAR_LIPOPROTEIN"/>
    <property type="match status" value="1"/>
</dbReference>
<keyword evidence="3" id="KW-1185">Reference proteome</keyword>
<accession>A0ABN5JF41</accession>
<dbReference type="SUPFAM" id="SSF103515">
    <property type="entry name" value="Autotransporter"/>
    <property type="match status" value="1"/>
</dbReference>
<dbReference type="SMART" id="SM00869">
    <property type="entry name" value="Autotransporter"/>
    <property type="match status" value="1"/>
</dbReference>
<protein>
    <submittedName>
        <fullName evidence="2">Autotransporter domain-containing protein</fullName>
    </submittedName>
</protein>
<evidence type="ECO:0000313" key="2">
    <source>
        <dbReference type="EMBL" id="AVQ30600.1"/>
    </source>
</evidence>
<reference evidence="3" key="1">
    <citation type="journal article" date="2018" name="MSphere">
        <title>Fusobacterium Genomics Using MinION and Illumina Sequencing Enables Genome Completion and Correction.</title>
        <authorList>
            <person name="Todd S.M."/>
            <person name="Settlage R.E."/>
            <person name="Lahmers K.K."/>
            <person name="Slade D.J."/>
        </authorList>
    </citation>
    <scope>NUCLEOTIDE SEQUENCE [LARGE SCALE GENOMIC DNA]</scope>
    <source>
        <strain evidence="3">ATCC 27725</strain>
    </source>
</reference>
<dbReference type="Gene3D" id="2.40.128.130">
    <property type="entry name" value="Autotransporter beta-domain"/>
    <property type="match status" value="1"/>
</dbReference>
<sequence length="1164" mass="124847">MIEKIMKAVKSSNKRRGRNITIGAVIGFLLSCTAVMGTVDGNYLWIKDNDGIKFSTDNSEPALTDNPYAENNWFESTETYINNTILSANGTGDEAYGVKLELNSPNFRFINNGAINASSDSKKACGIYFVDGEVGNIENNGTISSTYGIYVNYGSVGNIENNGAINASSDSERAYGMYVNNGSVGNIENNGAINASSDSERAYGMYVNNGKVENIENNGTINGSSNSSSAYGIYVNYGSVGNIENNGVITGNSGTGHSIGIGIYGRGVATQMIINRGIINNKISPNGSSTNSNSGIAAGPDSEGTEKIINIGEINSSNDGNAFTTGIHVGKKAREVINMGNIKTFDAKYSYGISSYNLGTSAKIGNLLNMGTISSFNTSNSIGIFSADNGTIEKIVNTGVIYGQDSTVHIGASGTIGDINNYGILATDRDKIIVNNGGNMTGTENNYGMYITKTNGQITINVDNDKSNDEPIKVVVGYDKDGSEITKYMTIRNAELNKEKTETESFILAGKSGKYNNSILNGKDKTLNVLEGRNKITDSIINAYQTAVVMKEKNSSLVLNNTVVNGGAAKDKEVPTIEIEGEDNALTLKGESIVNTGAENSIAITVGGKDNALVLEGNAKVNGKIESTGTNNLISLNGNAGNGMNILHNISGFTNMNIDNNVTFFENVEVTGTETVTVGGTLNLRLKKDTTTYSTIPTAVHAFSGTDSTTIKGASEEEAGTLNFITNGIGREIYVDMKNIELENMKVRANSIIDKVEISDEYIHLGAGSDLSGIVNPKVSKYDSLDNIYKSLYSSTEENLDALRDILSMTYLGTHYGYNTSNEEQLKNLMSYLDSIYTGTPYSISSELSRKSMGMFRDIITENQFRPDLNRWLVMGGLTHTDGGTKDSYYGQNYHGFDTGTADVDVDMKLTGAYALGKYGYSENVSLGVTAGGNKSEAKLPMAKVKGNSGYVGAFAENYRGNLTLKAGAGIQYSEYDANRATLGGHSYSEKYSDMAYDIYLNGRYSNPMGDNFFLEPYGTLSYTYVDQEGADEGSKVLAIETDSKSFDYTAAKVGVDLKKVIPHEKGKSTLSAGVSYTRLLNGADKDNITGRFKGKDASDFDILVAHKNENSIGLNAKYTLELESGILFDVKGSYSVERDSHNGTGKNRNKGEWIVGTGLGYKF</sequence>
<name>A0ABN5JF41_FUSVA</name>
<feature type="domain" description="Autotransporter" evidence="1">
    <location>
        <begin position="864"/>
        <end position="1164"/>
    </location>
</feature>
<dbReference type="PROSITE" id="PS51208">
    <property type="entry name" value="AUTOTRANSPORTER"/>
    <property type="match status" value="1"/>
</dbReference>
<dbReference type="GeneID" id="77467334"/>